<dbReference type="Pfam" id="PF00491">
    <property type="entry name" value="Arginase"/>
    <property type="match status" value="1"/>
</dbReference>
<accession>A0ABP7B6G6</accession>
<name>A0ABP7B6G6_9MICO</name>
<dbReference type="PANTHER" id="PTHR43782">
    <property type="entry name" value="ARGINASE"/>
    <property type="match status" value="1"/>
</dbReference>
<dbReference type="InterPro" id="IPR023696">
    <property type="entry name" value="Ureohydrolase_dom_sf"/>
</dbReference>
<dbReference type="Gene3D" id="3.40.800.10">
    <property type="entry name" value="Ureohydrolase domain"/>
    <property type="match status" value="1"/>
</dbReference>
<proteinExistence type="inferred from homology"/>
<dbReference type="InterPro" id="IPR006035">
    <property type="entry name" value="Ureohydrolase"/>
</dbReference>
<keyword evidence="2" id="KW-0378">Hydrolase</keyword>
<protein>
    <submittedName>
        <fullName evidence="5">Arginase family protein</fullName>
    </submittedName>
</protein>
<dbReference type="PRINTS" id="PR00116">
    <property type="entry name" value="ARGINASE"/>
</dbReference>
<gene>
    <name evidence="5" type="ORF">GCM10022202_06430</name>
</gene>
<organism evidence="5 6">
    <name type="scientific">Microbacterium marinilacus</name>
    <dbReference type="NCBI Taxonomy" id="415209"/>
    <lineage>
        <taxon>Bacteria</taxon>
        <taxon>Bacillati</taxon>
        <taxon>Actinomycetota</taxon>
        <taxon>Actinomycetes</taxon>
        <taxon>Micrococcales</taxon>
        <taxon>Microbacteriaceae</taxon>
        <taxon>Microbacterium</taxon>
    </lineage>
</organism>
<keyword evidence="3" id="KW-0464">Manganese</keyword>
<evidence type="ECO:0000256" key="1">
    <source>
        <dbReference type="ARBA" id="ARBA00022723"/>
    </source>
</evidence>
<keyword evidence="1" id="KW-0479">Metal-binding</keyword>
<dbReference type="EMBL" id="BAAAYV010000004">
    <property type="protein sequence ID" value="GAA3649464.1"/>
    <property type="molecule type" value="Genomic_DNA"/>
</dbReference>
<evidence type="ECO:0000313" key="6">
    <source>
        <dbReference type="Proteomes" id="UP001410795"/>
    </source>
</evidence>
<evidence type="ECO:0000256" key="3">
    <source>
        <dbReference type="ARBA" id="ARBA00023211"/>
    </source>
</evidence>
<dbReference type="PANTHER" id="PTHR43782:SF3">
    <property type="entry name" value="ARGINASE"/>
    <property type="match status" value="1"/>
</dbReference>
<dbReference type="SUPFAM" id="SSF52768">
    <property type="entry name" value="Arginase/deacetylase"/>
    <property type="match status" value="1"/>
</dbReference>
<evidence type="ECO:0000256" key="4">
    <source>
        <dbReference type="PROSITE-ProRule" id="PRU00742"/>
    </source>
</evidence>
<dbReference type="RefSeq" id="WP_221859975.1">
    <property type="nucleotide sequence ID" value="NZ_BAAAYV010000004.1"/>
</dbReference>
<reference evidence="6" key="1">
    <citation type="journal article" date="2019" name="Int. J. Syst. Evol. Microbiol.">
        <title>The Global Catalogue of Microorganisms (GCM) 10K type strain sequencing project: providing services to taxonomists for standard genome sequencing and annotation.</title>
        <authorList>
            <consortium name="The Broad Institute Genomics Platform"/>
            <consortium name="The Broad Institute Genome Sequencing Center for Infectious Disease"/>
            <person name="Wu L."/>
            <person name="Ma J."/>
        </authorList>
    </citation>
    <scope>NUCLEOTIDE SEQUENCE [LARGE SCALE GENOMIC DNA]</scope>
    <source>
        <strain evidence="6">JCM 16546</strain>
    </source>
</reference>
<dbReference type="CDD" id="cd09999">
    <property type="entry name" value="Arginase-like_1"/>
    <property type="match status" value="1"/>
</dbReference>
<comment type="similarity">
    <text evidence="4">Belongs to the arginase family.</text>
</comment>
<evidence type="ECO:0000313" key="5">
    <source>
        <dbReference type="EMBL" id="GAA3649464.1"/>
    </source>
</evidence>
<sequence>MARFVVVPQWQGSPSSRAMAHVDGTEAIAGDLPRAACTAVEVPLEAGEPLGTGVLRASALLRTRDALATALADVPTPAIVIGGDCSVSVPAIGHAAGQGEGPLAVVWFDAHADLHTPATSPSGAFAGMSLRAVLGDGAAGLALPEGAVSPAHVVLAGVRMLDPEEDEQLADSEMTSLAPSDLDAPEALADAVAATGARRVYVHVDLDVLDPADIDGVSSPEPFGVTPAALVAAIGAVRARLPLAGATIAGFTPRSPEAAVDDLGTILRVVGALA</sequence>
<evidence type="ECO:0000256" key="2">
    <source>
        <dbReference type="ARBA" id="ARBA00022801"/>
    </source>
</evidence>
<keyword evidence="6" id="KW-1185">Reference proteome</keyword>
<comment type="caution">
    <text evidence="5">The sequence shown here is derived from an EMBL/GenBank/DDBJ whole genome shotgun (WGS) entry which is preliminary data.</text>
</comment>
<dbReference type="PROSITE" id="PS51409">
    <property type="entry name" value="ARGINASE_2"/>
    <property type="match status" value="1"/>
</dbReference>
<dbReference type="Proteomes" id="UP001410795">
    <property type="component" value="Unassembled WGS sequence"/>
</dbReference>